<keyword evidence="1" id="KW-0805">Transcription regulation</keyword>
<dbReference type="Pfam" id="PF00196">
    <property type="entry name" value="GerE"/>
    <property type="match status" value="1"/>
</dbReference>
<dbReference type="InterPro" id="IPR036388">
    <property type="entry name" value="WH-like_DNA-bd_sf"/>
</dbReference>
<dbReference type="InterPro" id="IPR000792">
    <property type="entry name" value="Tscrpt_reg_LuxR_C"/>
</dbReference>
<dbReference type="EMBL" id="VSFF01000001">
    <property type="protein sequence ID" value="TYC18802.1"/>
    <property type="molecule type" value="Genomic_DNA"/>
</dbReference>
<dbReference type="SUPFAM" id="SSF46894">
    <property type="entry name" value="C-terminal effector domain of the bipartite response regulators"/>
    <property type="match status" value="1"/>
</dbReference>
<feature type="region of interest" description="Disordered" evidence="4">
    <location>
        <begin position="170"/>
        <end position="191"/>
    </location>
</feature>
<feature type="domain" description="HTH luxR-type" evidence="5">
    <location>
        <begin position="296"/>
        <end position="361"/>
    </location>
</feature>
<comment type="caution">
    <text evidence="6">The sequence shown here is derived from an EMBL/GenBank/DDBJ whole genome shotgun (WGS) entry which is preliminary data.</text>
</comment>
<evidence type="ECO:0000256" key="1">
    <source>
        <dbReference type="ARBA" id="ARBA00023015"/>
    </source>
</evidence>
<evidence type="ECO:0000313" key="6">
    <source>
        <dbReference type="EMBL" id="TYC18802.1"/>
    </source>
</evidence>
<evidence type="ECO:0000313" key="7">
    <source>
        <dbReference type="Proteomes" id="UP000322634"/>
    </source>
</evidence>
<accession>A0A5D0UME6</accession>
<dbReference type="GO" id="GO:0006355">
    <property type="term" value="P:regulation of DNA-templated transcription"/>
    <property type="evidence" value="ECO:0007669"/>
    <property type="project" value="InterPro"/>
</dbReference>
<name>A0A5D0UME6_9ACTN</name>
<proteinExistence type="predicted"/>
<sequence length="374" mass="39366">MIDQRERHALLDRVARARDASDLFGGVSSRLRRLVGHQAAAWSATDPETGLITAPMRVENLGGGEQCFAYWECALLEETVIPFRELARAAVPAAGLAASTGGLPARSAQYRKLLGRQGVGDELRAVLRIGGRPWGVVSLFRDKGREPFGPADVALVAGLSAPLAGRLRELARPGSRPGPRAPGPASEPNPGLILFDPSGTPISINDEARHHLDRLPDGPSAPSPLGPPLPVWLVGTAAQARAVAARHDRGAARMRIRTRDGQWLVCHASCTDGPGGLPGPTAVVIRPAAGSDMAPVIAEAYGLSARELEITQLIARGLSTGDIAAALVISPHTVRDHVKAVFGKAGVSSRGELVARLFADEYWPRRRAAGADAP</sequence>
<protein>
    <submittedName>
        <fullName evidence="6">Helix-turn-helix transcriptional regulator</fullName>
    </submittedName>
</protein>
<keyword evidence="7" id="KW-1185">Reference proteome</keyword>
<dbReference type="OrthoDB" id="9815744at2"/>
<dbReference type="Proteomes" id="UP000322634">
    <property type="component" value="Unassembled WGS sequence"/>
</dbReference>
<dbReference type="SMART" id="SM00421">
    <property type="entry name" value="HTH_LUXR"/>
    <property type="match status" value="1"/>
</dbReference>
<dbReference type="PRINTS" id="PR00038">
    <property type="entry name" value="HTHLUXR"/>
</dbReference>
<dbReference type="GO" id="GO:0003677">
    <property type="term" value="F:DNA binding"/>
    <property type="evidence" value="ECO:0007669"/>
    <property type="project" value="UniProtKB-KW"/>
</dbReference>
<evidence type="ECO:0000256" key="4">
    <source>
        <dbReference type="SAM" id="MobiDB-lite"/>
    </source>
</evidence>
<gene>
    <name evidence="6" type="ORF">FXF65_03425</name>
</gene>
<dbReference type="PROSITE" id="PS50043">
    <property type="entry name" value="HTH_LUXR_2"/>
    <property type="match status" value="1"/>
</dbReference>
<dbReference type="InterPro" id="IPR016032">
    <property type="entry name" value="Sig_transdc_resp-reg_C-effctor"/>
</dbReference>
<reference evidence="6 7" key="1">
    <citation type="submission" date="2019-08" db="EMBL/GenBank/DDBJ databases">
        <title>Actinomadura sp. nov. CYP1-5 isolated from mountain soil.</title>
        <authorList>
            <person name="Songsumanus A."/>
            <person name="Kuncharoen N."/>
            <person name="Kudo T."/>
            <person name="Yuki M."/>
            <person name="Igarashi Y."/>
            <person name="Tanasupawat S."/>
        </authorList>
    </citation>
    <scope>NUCLEOTIDE SEQUENCE [LARGE SCALE GENOMIC DNA]</scope>
    <source>
        <strain evidence="6 7">GKU157</strain>
    </source>
</reference>
<dbReference type="PANTHER" id="PTHR44688:SF16">
    <property type="entry name" value="DNA-BINDING TRANSCRIPTIONAL ACTIVATOR DEVR_DOSR"/>
    <property type="match status" value="1"/>
</dbReference>
<dbReference type="AlphaFoldDB" id="A0A5D0UME6"/>
<dbReference type="PANTHER" id="PTHR44688">
    <property type="entry name" value="DNA-BINDING TRANSCRIPTIONAL ACTIVATOR DEVR_DOSR"/>
    <property type="match status" value="1"/>
</dbReference>
<keyword evidence="2" id="KW-0238">DNA-binding</keyword>
<organism evidence="6 7">
    <name type="scientific">Actinomadura syzygii</name>
    <dbReference type="NCBI Taxonomy" id="1427538"/>
    <lineage>
        <taxon>Bacteria</taxon>
        <taxon>Bacillati</taxon>
        <taxon>Actinomycetota</taxon>
        <taxon>Actinomycetes</taxon>
        <taxon>Streptosporangiales</taxon>
        <taxon>Thermomonosporaceae</taxon>
        <taxon>Actinomadura</taxon>
    </lineage>
</organism>
<dbReference type="Gene3D" id="1.10.10.10">
    <property type="entry name" value="Winged helix-like DNA-binding domain superfamily/Winged helix DNA-binding domain"/>
    <property type="match status" value="1"/>
</dbReference>
<dbReference type="SUPFAM" id="SSF55781">
    <property type="entry name" value="GAF domain-like"/>
    <property type="match status" value="1"/>
</dbReference>
<dbReference type="Gene3D" id="3.30.450.40">
    <property type="match status" value="1"/>
</dbReference>
<dbReference type="CDD" id="cd06170">
    <property type="entry name" value="LuxR_C_like"/>
    <property type="match status" value="1"/>
</dbReference>
<keyword evidence="3" id="KW-0804">Transcription</keyword>
<evidence type="ECO:0000256" key="2">
    <source>
        <dbReference type="ARBA" id="ARBA00023125"/>
    </source>
</evidence>
<dbReference type="RefSeq" id="WP_148348175.1">
    <property type="nucleotide sequence ID" value="NZ_JBHSBF010000027.1"/>
</dbReference>
<dbReference type="PROSITE" id="PS00622">
    <property type="entry name" value="HTH_LUXR_1"/>
    <property type="match status" value="1"/>
</dbReference>
<dbReference type="InterPro" id="IPR029016">
    <property type="entry name" value="GAF-like_dom_sf"/>
</dbReference>
<evidence type="ECO:0000259" key="5">
    <source>
        <dbReference type="PROSITE" id="PS50043"/>
    </source>
</evidence>
<evidence type="ECO:0000256" key="3">
    <source>
        <dbReference type="ARBA" id="ARBA00023163"/>
    </source>
</evidence>